<protein>
    <recommendedName>
        <fullName evidence="8">Rhodopsin domain-containing protein</fullName>
    </recommendedName>
</protein>
<dbReference type="GO" id="GO:0016020">
    <property type="term" value="C:membrane"/>
    <property type="evidence" value="ECO:0007669"/>
    <property type="project" value="UniProtKB-SubCell"/>
</dbReference>
<evidence type="ECO:0000313" key="9">
    <source>
        <dbReference type="EMBL" id="KAK4153779.1"/>
    </source>
</evidence>
<feature type="transmembrane region" description="Helical" evidence="7">
    <location>
        <begin position="234"/>
        <end position="257"/>
    </location>
</feature>
<feature type="compositionally biased region" description="Low complexity" evidence="6">
    <location>
        <begin position="315"/>
        <end position="325"/>
    </location>
</feature>
<reference evidence="9" key="2">
    <citation type="submission" date="2023-05" db="EMBL/GenBank/DDBJ databases">
        <authorList>
            <consortium name="Lawrence Berkeley National Laboratory"/>
            <person name="Steindorff A."/>
            <person name="Hensen N."/>
            <person name="Bonometti L."/>
            <person name="Westerberg I."/>
            <person name="Brannstrom I.O."/>
            <person name="Guillou S."/>
            <person name="Cros-Aarteil S."/>
            <person name="Calhoun S."/>
            <person name="Haridas S."/>
            <person name="Kuo A."/>
            <person name="Mondo S."/>
            <person name="Pangilinan J."/>
            <person name="Riley R."/>
            <person name="Labutti K."/>
            <person name="Andreopoulos B."/>
            <person name="Lipzen A."/>
            <person name="Chen C."/>
            <person name="Yanf M."/>
            <person name="Daum C."/>
            <person name="Ng V."/>
            <person name="Clum A."/>
            <person name="Ohm R."/>
            <person name="Martin F."/>
            <person name="Silar P."/>
            <person name="Natvig D."/>
            <person name="Lalanne C."/>
            <person name="Gautier V."/>
            <person name="Ament-Velasquez S.L."/>
            <person name="Kruys A."/>
            <person name="Hutchinson M.I."/>
            <person name="Powell A.J."/>
            <person name="Barry K."/>
            <person name="Miller A.N."/>
            <person name="Grigoriev I.V."/>
            <person name="Debuchy R."/>
            <person name="Gladieux P."/>
            <person name="Thoren M.H."/>
            <person name="Johannesson H."/>
        </authorList>
    </citation>
    <scope>NUCLEOTIDE SEQUENCE</scope>
    <source>
        <strain evidence="9">CBS 538.74</strain>
    </source>
</reference>
<dbReference type="EMBL" id="MU856930">
    <property type="protein sequence ID" value="KAK4153779.1"/>
    <property type="molecule type" value="Genomic_DNA"/>
</dbReference>
<name>A0AAN6VLZ0_9PEZI</name>
<evidence type="ECO:0000256" key="7">
    <source>
        <dbReference type="SAM" id="Phobius"/>
    </source>
</evidence>
<keyword evidence="3 7" id="KW-1133">Transmembrane helix</keyword>
<sequence length="665" mass="73044">MDRGLSVDYGPQLNALLWLLISLSGLFLFTRLYLKNCQNRGLWWDDWILLASWIALTAGAGLTTYVINLGYGKKFIPLTNVPYFGLPVKIFSSLMIIANLWGKTSFGVTLLRVPVRWMRICVWCILASLTLALTPSVVMVWAGCSSVGLAGRCVPIDISIRYNVFSCAYSAVVDVALALLPWKYLLNQEMSKKEKIGAMIAMSMGLFAGATAAAKATTIPMVSGSDARGSVPLVALGAAEAAVCIMAASIPILRALARGGTRGRVPRGSETGYPTNMTESGVRTAASLSLPIQVPPAGARQPEGRRNTNTPDSWGETLTTGSTETLGRKGDDDSSDEDTLERARQGVRVPLLVQSPFPESDDDDDDEEDEDACDGGDTCLCGKPAQEHPDHKWIATHACRRKFLGQVDMALFRDPNNFGMHTFTDHEAYGMVEVVENLLLDFVEADSNWREQWVVCETLSFFLQTDLAEALMGIDDSDSLNELIRLVGRTFLSMLALLERERRLAPDSEVKNLGLIMSLYIKLARDLHADDLLEEGKEETVELKAVNGSTTKYTFDLANFDEYILGYAERHGITVPGASQDEGFAEKLPIQAADDPWNTAEAFRAYEKDHGKADGLSQKPAIGGDKYDITTWTSAERSSASMNRRDPFSKKEIEALRLGLMLKFE</sequence>
<dbReference type="InterPro" id="IPR049326">
    <property type="entry name" value="Rhodopsin_dom_fungi"/>
</dbReference>
<keyword evidence="4 7" id="KW-0472">Membrane</keyword>
<feature type="transmembrane region" description="Helical" evidence="7">
    <location>
        <begin position="46"/>
        <end position="71"/>
    </location>
</feature>
<evidence type="ECO:0000256" key="6">
    <source>
        <dbReference type="SAM" id="MobiDB-lite"/>
    </source>
</evidence>
<comment type="caution">
    <text evidence="9">The sequence shown here is derived from an EMBL/GenBank/DDBJ whole genome shotgun (WGS) entry which is preliminary data.</text>
</comment>
<evidence type="ECO:0000313" key="10">
    <source>
        <dbReference type="Proteomes" id="UP001302745"/>
    </source>
</evidence>
<feature type="domain" description="Rhodopsin" evidence="8">
    <location>
        <begin position="31"/>
        <end position="257"/>
    </location>
</feature>
<feature type="region of interest" description="Disordered" evidence="6">
    <location>
        <begin position="294"/>
        <end position="373"/>
    </location>
</feature>
<gene>
    <name evidence="9" type="ORF">C8A00DRAFT_33465</name>
</gene>
<feature type="transmembrane region" description="Helical" evidence="7">
    <location>
        <begin position="83"/>
        <end position="101"/>
    </location>
</feature>
<dbReference type="AlphaFoldDB" id="A0AAN6VLZ0"/>
<keyword evidence="10" id="KW-1185">Reference proteome</keyword>
<keyword evidence="2 7" id="KW-0812">Transmembrane</keyword>
<evidence type="ECO:0000256" key="5">
    <source>
        <dbReference type="ARBA" id="ARBA00038359"/>
    </source>
</evidence>
<feature type="region of interest" description="Disordered" evidence="6">
    <location>
        <begin position="261"/>
        <end position="280"/>
    </location>
</feature>
<comment type="subcellular location">
    <subcellularLocation>
        <location evidence="1">Membrane</location>
        <topology evidence="1">Multi-pass membrane protein</topology>
    </subcellularLocation>
</comment>
<feature type="transmembrane region" description="Helical" evidence="7">
    <location>
        <begin position="162"/>
        <end position="184"/>
    </location>
</feature>
<evidence type="ECO:0000256" key="1">
    <source>
        <dbReference type="ARBA" id="ARBA00004141"/>
    </source>
</evidence>
<feature type="compositionally biased region" description="Acidic residues" evidence="6">
    <location>
        <begin position="359"/>
        <end position="373"/>
    </location>
</feature>
<dbReference type="Proteomes" id="UP001302745">
    <property type="component" value="Unassembled WGS sequence"/>
</dbReference>
<dbReference type="Pfam" id="PF20684">
    <property type="entry name" value="Fung_rhodopsin"/>
    <property type="match status" value="1"/>
</dbReference>
<dbReference type="InterPro" id="IPR052337">
    <property type="entry name" value="SAT4-like"/>
</dbReference>
<feature type="transmembrane region" description="Helical" evidence="7">
    <location>
        <begin position="122"/>
        <end position="142"/>
    </location>
</feature>
<accession>A0AAN6VLZ0</accession>
<comment type="similarity">
    <text evidence="5">Belongs to the SAT4 family.</text>
</comment>
<evidence type="ECO:0000256" key="3">
    <source>
        <dbReference type="ARBA" id="ARBA00022989"/>
    </source>
</evidence>
<dbReference type="PANTHER" id="PTHR33048:SF42">
    <property type="entry name" value="INTEGRAL MEMBRANE PROTEIN"/>
    <property type="match status" value="1"/>
</dbReference>
<organism evidence="9 10">
    <name type="scientific">Chaetomidium leptoderma</name>
    <dbReference type="NCBI Taxonomy" id="669021"/>
    <lineage>
        <taxon>Eukaryota</taxon>
        <taxon>Fungi</taxon>
        <taxon>Dikarya</taxon>
        <taxon>Ascomycota</taxon>
        <taxon>Pezizomycotina</taxon>
        <taxon>Sordariomycetes</taxon>
        <taxon>Sordariomycetidae</taxon>
        <taxon>Sordariales</taxon>
        <taxon>Chaetomiaceae</taxon>
        <taxon>Chaetomidium</taxon>
    </lineage>
</organism>
<evidence type="ECO:0000259" key="8">
    <source>
        <dbReference type="Pfam" id="PF20684"/>
    </source>
</evidence>
<proteinExistence type="inferred from homology"/>
<feature type="transmembrane region" description="Helical" evidence="7">
    <location>
        <begin position="15"/>
        <end position="34"/>
    </location>
</feature>
<dbReference type="PANTHER" id="PTHR33048">
    <property type="entry name" value="PTH11-LIKE INTEGRAL MEMBRANE PROTEIN (AFU_ORTHOLOGUE AFUA_5G11245)"/>
    <property type="match status" value="1"/>
</dbReference>
<evidence type="ECO:0000256" key="4">
    <source>
        <dbReference type="ARBA" id="ARBA00023136"/>
    </source>
</evidence>
<reference evidence="9" key="1">
    <citation type="journal article" date="2023" name="Mol. Phylogenet. Evol.">
        <title>Genome-scale phylogeny and comparative genomics of the fungal order Sordariales.</title>
        <authorList>
            <person name="Hensen N."/>
            <person name="Bonometti L."/>
            <person name="Westerberg I."/>
            <person name="Brannstrom I.O."/>
            <person name="Guillou S."/>
            <person name="Cros-Aarteil S."/>
            <person name="Calhoun S."/>
            <person name="Haridas S."/>
            <person name="Kuo A."/>
            <person name="Mondo S."/>
            <person name="Pangilinan J."/>
            <person name="Riley R."/>
            <person name="LaButti K."/>
            <person name="Andreopoulos B."/>
            <person name="Lipzen A."/>
            <person name="Chen C."/>
            <person name="Yan M."/>
            <person name="Daum C."/>
            <person name="Ng V."/>
            <person name="Clum A."/>
            <person name="Steindorff A."/>
            <person name="Ohm R.A."/>
            <person name="Martin F."/>
            <person name="Silar P."/>
            <person name="Natvig D.O."/>
            <person name="Lalanne C."/>
            <person name="Gautier V."/>
            <person name="Ament-Velasquez S.L."/>
            <person name="Kruys A."/>
            <person name="Hutchinson M.I."/>
            <person name="Powell A.J."/>
            <person name="Barry K."/>
            <person name="Miller A.N."/>
            <person name="Grigoriev I.V."/>
            <person name="Debuchy R."/>
            <person name="Gladieux P."/>
            <person name="Hiltunen Thoren M."/>
            <person name="Johannesson H."/>
        </authorList>
    </citation>
    <scope>NUCLEOTIDE SEQUENCE</scope>
    <source>
        <strain evidence="9">CBS 538.74</strain>
    </source>
</reference>
<feature type="transmembrane region" description="Helical" evidence="7">
    <location>
        <begin position="196"/>
        <end position="214"/>
    </location>
</feature>
<evidence type="ECO:0000256" key="2">
    <source>
        <dbReference type="ARBA" id="ARBA00022692"/>
    </source>
</evidence>